<gene>
    <name evidence="1" type="ORF">Pth03_39100</name>
</gene>
<protein>
    <submittedName>
        <fullName evidence="1">Uncharacterized protein</fullName>
    </submittedName>
</protein>
<sequence length="156" mass="16166">MSKTYQNQRRRAQQAAQDVAVPSQVSVAMEQIAASMKDGLLALAVQSGLAVTFALLEEDVTALCGSRGRHNPGRTAVRHGSDAGSVVLGGRSRGRNLPKLTAWVRFPSPAPHTKAEITAPRCAALSGTDSGYDTGWHSAGTSASPLVTAASLAGDQ</sequence>
<evidence type="ECO:0000313" key="2">
    <source>
        <dbReference type="Proteomes" id="UP000605992"/>
    </source>
</evidence>
<dbReference type="Proteomes" id="UP000605992">
    <property type="component" value="Unassembled WGS sequence"/>
</dbReference>
<proteinExistence type="predicted"/>
<keyword evidence="2" id="KW-1185">Reference proteome</keyword>
<accession>A0A8J3XX67</accession>
<dbReference type="EMBL" id="BOOR01000027">
    <property type="protein sequence ID" value="GII55521.1"/>
    <property type="molecule type" value="Genomic_DNA"/>
</dbReference>
<name>A0A8J3XX67_9ACTN</name>
<organism evidence="1 2">
    <name type="scientific">Planotetraspora thailandica</name>
    <dbReference type="NCBI Taxonomy" id="487172"/>
    <lineage>
        <taxon>Bacteria</taxon>
        <taxon>Bacillati</taxon>
        <taxon>Actinomycetota</taxon>
        <taxon>Actinomycetes</taxon>
        <taxon>Streptosporangiales</taxon>
        <taxon>Streptosporangiaceae</taxon>
        <taxon>Planotetraspora</taxon>
    </lineage>
</organism>
<reference evidence="1" key="1">
    <citation type="submission" date="2021-01" db="EMBL/GenBank/DDBJ databases">
        <title>Whole genome shotgun sequence of Planotetraspora thailandica NBRC 104271.</title>
        <authorList>
            <person name="Komaki H."/>
            <person name="Tamura T."/>
        </authorList>
    </citation>
    <scope>NUCLEOTIDE SEQUENCE</scope>
    <source>
        <strain evidence="1">NBRC 104271</strain>
    </source>
</reference>
<dbReference type="AlphaFoldDB" id="A0A8J3XX67"/>
<dbReference type="RefSeq" id="WP_203945723.1">
    <property type="nucleotide sequence ID" value="NZ_BOOR01000027.1"/>
</dbReference>
<evidence type="ECO:0000313" key="1">
    <source>
        <dbReference type="EMBL" id="GII55521.1"/>
    </source>
</evidence>
<comment type="caution">
    <text evidence="1">The sequence shown here is derived from an EMBL/GenBank/DDBJ whole genome shotgun (WGS) entry which is preliminary data.</text>
</comment>